<dbReference type="Proteomes" id="UP000183567">
    <property type="component" value="Unassembled WGS sequence"/>
</dbReference>
<evidence type="ECO:0000313" key="2">
    <source>
        <dbReference type="Proteomes" id="UP000183567"/>
    </source>
</evidence>
<name>A0A1J8Q4S8_9AGAM</name>
<proteinExistence type="predicted"/>
<comment type="caution">
    <text evidence="1">The sequence shown here is derived from an EMBL/GenBank/DDBJ whole genome shotgun (WGS) entry which is preliminary data.</text>
</comment>
<dbReference type="EMBL" id="LVVM01002715">
    <property type="protein sequence ID" value="OJA16061.1"/>
    <property type="molecule type" value="Genomic_DNA"/>
</dbReference>
<dbReference type="AlphaFoldDB" id="A0A1J8Q4S8"/>
<gene>
    <name evidence="1" type="ORF">AZE42_08303</name>
</gene>
<keyword evidence="2" id="KW-1185">Reference proteome</keyword>
<evidence type="ECO:0000313" key="1">
    <source>
        <dbReference type="EMBL" id="OJA16061.1"/>
    </source>
</evidence>
<sequence length="120" mass="13679">MCTHIKHHENYALQNFKVIQQAEVPPFGGMPVVPESSLLFNEHDVIMLAHNEGQPVELGLHCNVTLRTTELKSRSEDPKDHPLVTRHVLLVQKSLERSMKDLMIALVNEWAHMGGYDMTQ</sequence>
<protein>
    <submittedName>
        <fullName evidence="1">Uncharacterized protein</fullName>
    </submittedName>
</protein>
<organism evidence="1 2">
    <name type="scientific">Rhizopogon vesiculosus</name>
    <dbReference type="NCBI Taxonomy" id="180088"/>
    <lineage>
        <taxon>Eukaryota</taxon>
        <taxon>Fungi</taxon>
        <taxon>Dikarya</taxon>
        <taxon>Basidiomycota</taxon>
        <taxon>Agaricomycotina</taxon>
        <taxon>Agaricomycetes</taxon>
        <taxon>Agaricomycetidae</taxon>
        <taxon>Boletales</taxon>
        <taxon>Suillineae</taxon>
        <taxon>Rhizopogonaceae</taxon>
        <taxon>Rhizopogon</taxon>
    </lineage>
</organism>
<reference evidence="1 2" key="1">
    <citation type="submission" date="2016-03" db="EMBL/GenBank/DDBJ databases">
        <title>Comparative genomics of the ectomycorrhizal sister species Rhizopogon vinicolor and Rhizopogon vesiculosus (Basidiomycota: Boletales) reveals a divergence of the mating type B locus.</title>
        <authorList>
            <person name="Mujic A.B."/>
            <person name="Kuo A."/>
            <person name="Tritt A."/>
            <person name="Lipzen A."/>
            <person name="Chen C."/>
            <person name="Johnson J."/>
            <person name="Sharma A."/>
            <person name="Barry K."/>
            <person name="Grigoriev I.V."/>
            <person name="Spatafora J.W."/>
        </authorList>
    </citation>
    <scope>NUCLEOTIDE SEQUENCE [LARGE SCALE GENOMIC DNA]</scope>
    <source>
        <strain evidence="1 2">AM-OR11-056</strain>
    </source>
</reference>
<accession>A0A1J8Q4S8</accession>